<dbReference type="SUPFAM" id="SSF50729">
    <property type="entry name" value="PH domain-like"/>
    <property type="match status" value="1"/>
</dbReference>
<organism evidence="3 4">
    <name type="scientific">Phyllosticta citribraziliensis</name>
    <dbReference type="NCBI Taxonomy" id="989973"/>
    <lineage>
        <taxon>Eukaryota</taxon>
        <taxon>Fungi</taxon>
        <taxon>Dikarya</taxon>
        <taxon>Ascomycota</taxon>
        <taxon>Pezizomycotina</taxon>
        <taxon>Dothideomycetes</taxon>
        <taxon>Dothideomycetes incertae sedis</taxon>
        <taxon>Botryosphaeriales</taxon>
        <taxon>Phyllostictaceae</taxon>
        <taxon>Phyllosticta</taxon>
    </lineage>
</organism>
<feature type="compositionally biased region" description="Polar residues" evidence="1">
    <location>
        <begin position="483"/>
        <end position="504"/>
    </location>
</feature>
<feature type="compositionally biased region" description="Polar residues" evidence="1">
    <location>
        <begin position="1058"/>
        <end position="1073"/>
    </location>
</feature>
<feature type="region of interest" description="Disordered" evidence="1">
    <location>
        <begin position="832"/>
        <end position="872"/>
    </location>
</feature>
<dbReference type="Gene3D" id="2.30.29.30">
    <property type="entry name" value="Pleckstrin-homology domain (PH domain)/Phosphotyrosine-binding domain (PTB)"/>
    <property type="match status" value="1"/>
</dbReference>
<dbReference type="RefSeq" id="XP_066657978.1">
    <property type="nucleotide sequence ID" value="XM_066794910.1"/>
</dbReference>
<feature type="region of interest" description="Disordered" evidence="1">
    <location>
        <begin position="680"/>
        <end position="761"/>
    </location>
</feature>
<dbReference type="Pfam" id="PF00169">
    <property type="entry name" value="PH"/>
    <property type="match status" value="1"/>
</dbReference>
<keyword evidence="4" id="KW-1185">Reference proteome</keyword>
<feature type="compositionally biased region" description="Polar residues" evidence="1">
    <location>
        <begin position="992"/>
        <end position="1007"/>
    </location>
</feature>
<feature type="compositionally biased region" description="Polar residues" evidence="1">
    <location>
        <begin position="574"/>
        <end position="600"/>
    </location>
</feature>
<gene>
    <name evidence="3" type="ORF">J3D65DRAFT_264303</name>
</gene>
<protein>
    <recommendedName>
        <fullName evidence="2">PH domain-containing protein</fullName>
    </recommendedName>
</protein>
<feature type="domain" description="PH" evidence="2">
    <location>
        <begin position="111"/>
        <end position="229"/>
    </location>
</feature>
<feature type="compositionally biased region" description="Basic and acidic residues" evidence="1">
    <location>
        <begin position="1085"/>
        <end position="1100"/>
    </location>
</feature>
<feature type="compositionally biased region" description="Low complexity" evidence="1">
    <location>
        <begin position="505"/>
        <end position="516"/>
    </location>
</feature>
<feature type="region of interest" description="Disordered" evidence="1">
    <location>
        <begin position="1346"/>
        <end position="1382"/>
    </location>
</feature>
<evidence type="ECO:0000256" key="1">
    <source>
        <dbReference type="SAM" id="MobiDB-lite"/>
    </source>
</evidence>
<feature type="compositionally biased region" description="Low complexity" evidence="1">
    <location>
        <begin position="790"/>
        <end position="807"/>
    </location>
</feature>
<reference evidence="3 4" key="1">
    <citation type="submission" date="2024-04" db="EMBL/GenBank/DDBJ databases">
        <title>Phyllosticta paracitricarpa is synonymous to the EU quarantine fungus P. citricarpa based on phylogenomic analyses.</title>
        <authorList>
            <consortium name="Lawrence Berkeley National Laboratory"/>
            <person name="Van ingen-buijs V.A."/>
            <person name="Van westerhoven A.C."/>
            <person name="Haridas S."/>
            <person name="Skiadas P."/>
            <person name="Martin F."/>
            <person name="Groenewald J.Z."/>
            <person name="Crous P.W."/>
            <person name="Seidl M.F."/>
        </authorList>
    </citation>
    <scope>NUCLEOTIDE SEQUENCE [LARGE SCALE GENOMIC DNA]</scope>
    <source>
        <strain evidence="3 4">CPC 17464</strain>
    </source>
</reference>
<dbReference type="Pfam" id="PF25381">
    <property type="entry name" value="PH_26"/>
    <property type="match status" value="1"/>
</dbReference>
<proteinExistence type="predicted"/>
<feature type="compositionally biased region" description="Polar residues" evidence="1">
    <location>
        <begin position="729"/>
        <end position="741"/>
    </location>
</feature>
<accession>A0ABR1M0S7</accession>
<evidence type="ECO:0000313" key="4">
    <source>
        <dbReference type="Proteomes" id="UP001360953"/>
    </source>
</evidence>
<feature type="region of interest" description="Disordered" evidence="1">
    <location>
        <begin position="962"/>
        <end position="1024"/>
    </location>
</feature>
<dbReference type="InterPro" id="IPR001849">
    <property type="entry name" value="PH_domain"/>
</dbReference>
<dbReference type="EMBL" id="JBBPEH010000003">
    <property type="protein sequence ID" value="KAK7541047.1"/>
    <property type="molecule type" value="Genomic_DNA"/>
</dbReference>
<dbReference type="InterPro" id="IPR011993">
    <property type="entry name" value="PH-like_dom_sf"/>
</dbReference>
<feature type="region of interest" description="Disordered" evidence="1">
    <location>
        <begin position="779"/>
        <end position="813"/>
    </location>
</feature>
<feature type="region of interest" description="Disordered" evidence="1">
    <location>
        <begin position="1"/>
        <end position="87"/>
    </location>
</feature>
<dbReference type="Proteomes" id="UP001360953">
    <property type="component" value="Unassembled WGS sequence"/>
</dbReference>
<comment type="caution">
    <text evidence="3">The sequence shown here is derived from an EMBL/GenBank/DDBJ whole genome shotgun (WGS) entry which is preliminary data.</text>
</comment>
<evidence type="ECO:0000259" key="2">
    <source>
        <dbReference type="PROSITE" id="PS50003"/>
    </source>
</evidence>
<dbReference type="PROSITE" id="PS50003">
    <property type="entry name" value="PH_DOMAIN"/>
    <property type="match status" value="1"/>
</dbReference>
<feature type="compositionally biased region" description="Polar residues" evidence="1">
    <location>
        <begin position="30"/>
        <end position="63"/>
    </location>
</feature>
<dbReference type="GeneID" id="92027816"/>
<sequence length="1382" mass="151204">MPRPRVLSFMSQWGGSPRSKTPAIDPPSSPKHSSTPDKSSPITPPSASSHNLDNFHSSSPTAAQRSRSDSRPSSRPVSMVQSHQPPVMDVQQDTLPELQRIFTYLNSHSNKLYQEGYFLKLHDLDGRGRPSPDRNWTEVFAQLVGTVLSVWDAQKLDEAGTDGEVVPSFINLADASIKMIESLPMSGQGGQNLTNVLSVSTAGNNRYLFHFNSLNSLTQWTAGIRLAMFEHASLQEAYTGSLIAAKGKFLNNIRAIMEKTRFRQEDWARVRFGAGTPWRRCWCVITPPDEKDIQKANKSAKKSVYDRSQPILKGDVKFYDTRKVTKKTRPIATLKDAYSAYAIYPQSKPLIDQSTLVKLEGRITIHSKPESTTEGFVFVMPEVHPAVSGFEMMLRFLFPVYDVFAIYGRPSRLIADPLDTRSLMFAMPTSRRYGYLDILDVASLLHTQGSGNWTEREWRKQLKDLTVKRMTSGPPDRLRQRSHTTSRVSLPPSRTQSIKFNDQQSARSSPGSRNSSPPRPGDIGFPAPRRAETASPTAMLGHNRSVSEAGPMRRQANGDDSPPRPPAHRHLLNGLNQDSDGYSTPSDEQLQNSSGSSPTSLPHVGATGTSGPPPTAVQPPHFTHAPGHRPRNRPQDSQDLRRAQSYIDEATLQEMQQAHSHPLPAEAATMGAAAALAQRDGIGRPGGEGDRAQAMHSYRRSVDESRQQWAEQPQDRLPTIPASPYVPQGTPQTATSATFSPTGPPVPEHREFPSYFPPDALAAQTDHGHIVENPPAQGVVARKPLPGRSPPHSADDSAAPRPPSRSSVGSFQNDLINPDLILGHLDAQEEFEREKEQIEAEEAALDNESTGTPDYASIKSVSTEKSVRVTERVERPRTGRLKLVGNVPKPEAPEAITVGDAQYSGEAKTEEQLNLPRIDFGPTYDLTKGDARAVHANVEAEDTVEGEERSASRMSLGFDALSIRPGSSGNPIENGNIGRASPGVESHRRANSRSPQEINGNRRSLWQPQPAGPIRTPSPSHRMSFTPEEWVNHRASLAAAPQPVSGPAGVAHGRHKSANNLTPPISRNASGDWSQILPHYQRTPSGERDPRRDSFATRRDSRAASMFLSAAEADRIPRPNSRNAASMLLSAGSAGLINADASQLTAREQEHVARLTGTPLISMRKNSAAKKEPESFGLVSAIAARQKEKENIKQGSRSALVHQAIQARQLHAHAQAEAENRRKMDEVQRRAEMQMQKEQAALFQQQMQMQQQMQQAANRNSVMSLGNMSQMSMPMQPQGMQSMPNLSMMGTPQPQQHSPMNGYSPGTPFGMGQPQNGGGGYFAPQHMAPPPTGPYMNGLGSMTSLNSGGPVGQHGGMGGGGFTPLPYGASWDRDQAQRMGRR</sequence>
<feature type="region of interest" description="Disordered" evidence="1">
    <location>
        <begin position="464"/>
        <end position="639"/>
    </location>
</feature>
<evidence type="ECO:0000313" key="3">
    <source>
        <dbReference type="EMBL" id="KAK7541047.1"/>
    </source>
</evidence>
<dbReference type="InterPro" id="IPR058155">
    <property type="entry name" value="Skg3/CAF120-like_PH"/>
</dbReference>
<name>A0ABR1M0S7_9PEZI</name>
<feature type="compositionally biased region" description="Low complexity" evidence="1">
    <location>
        <begin position="73"/>
        <end position="82"/>
    </location>
</feature>
<feature type="region of interest" description="Disordered" evidence="1">
    <location>
        <begin position="1040"/>
        <end position="1100"/>
    </location>
</feature>
<feature type="compositionally biased region" description="Gly residues" evidence="1">
    <location>
        <begin position="1349"/>
        <end position="1362"/>
    </location>
</feature>
<dbReference type="SMART" id="SM00233">
    <property type="entry name" value="PH"/>
    <property type="match status" value="1"/>
</dbReference>